<dbReference type="AlphaFoldDB" id="A0A2K4ZEB0"/>
<feature type="transmembrane region" description="Helical" evidence="1">
    <location>
        <begin position="124"/>
        <end position="144"/>
    </location>
</feature>
<proteinExistence type="predicted"/>
<feature type="transmembrane region" description="Helical" evidence="1">
    <location>
        <begin position="12"/>
        <end position="44"/>
    </location>
</feature>
<accession>A0A2K4ZEB0</accession>
<keyword evidence="1" id="KW-1133">Transmembrane helix</keyword>
<evidence type="ECO:0008006" key="4">
    <source>
        <dbReference type="Google" id="ProtNLM"/>
    </source>
</evidence>
<feature type="transmembrane region" description="Helical" evidence="1">
    <location>
        <begin position="64"/>
        <end position="96"/>
    </location>
</feature>
<keyword evidence="1" id="KW-0812">Transmembrane</keyword>
<dbReference type="Proteomes" id="UP000236311">
    <property type="component" value="Unassembled WGS sequence"/>
</dbReference>
<keyword evidence="1" id="KW-0472">Membrane</keyword>
<dbReference type="OrthoDB" id="1048788at2"/>
<sequence>MDKRNFFRKSRILYFCIAVLVILLNAAAWNSTVFADWYIAYIFPVWVNLYGRVTGLFAFSVGEWMLVAGVVLAAMAIAIGVIWAGIGVTMALRFCLYRTVYGTKRMTVKADSVFRRFSRKFYSFFWWVLLIVSLVMTLNCFILYHASTFSEHYFGEDTEAYTLVELIEIYNMVAEQCNHFARVMERDESGMVLYRGSAGADGETLDMEDTARMLMRQLGETYPQLDGFYPRPKALLSSDFMCQQHMQGYYFPFSMEANYNDVMHILNFPSTMCHELAHLRGYIYEDEANFIGYLACVQSEDAFFQYAGYLSVLTYLNNDLYKVWENNRIAYEEAVEILRPVTVDRQVWEDNVFVVQEEWDRINRKAWIDTEVVDKAADVFIDTNLKVNGVSDGAASYSRVVRLLLQYYRSGPGSGKAAE</sequence>
<evidence type="ECO:0000313" key="2">
    <source>
        <dbReference type="EMBL" id="SOY28799.1"/>
    </source>
</evidence>
<dbReference type="Pfam" id="PF12725">
    <property type="entry name" value="DUF3810"/>
    <property type="match status" value="1"/>
</dbReference>
<keyword evidence="3" id="KW-1185">Reference proteome</keyword>
<gene>
    <name evidence="2" type="ORF">AMURIS_01512</name>
</gene>
<protein>
    <recommendedName>
        <fullName evidence="4">DUF3810 domain-containing protein</fullName>
    </recommendedName>
</protein>
<dbReference type="EMBL" id="OFSM01000006">
    <property type="protein sequence ID" value="SOY28799.1"/>
    <property type="molecule type" value="Genomic_DNA"/>
</dbReference>
<dbReference type="InterPro" id="IPR024294">
    <property type="entry name" value="DUF3810"/>
</dbReference>
<name>A0A2K4ZEB0_9FIRM</name>
<evidence type="ECO:0000256" key="1">
    <source>
        <dbReference type="SAM" id="Phobius"/>
    </source>
</evidence>
<evidence type="ECO:0000313" key="3">
    <source>
        <dbReference type="Proteomes" id="UP000236311"/>
    </source>
</evidence>
<organism evidence="2 3">
    <name type="scientific">Acetatifactor muris</name>
    <dbReference type="NCBI Taxonomy" id="879566"/>
    <lineage>
        <taxon>Bacteria</taxon>
        <taxon>Bacillati</taxon>
        <taxon>Bacillota</taxon>
        <taxon>Clostridia</taxon>
        <taxon>Lachnospirales</taxon>
        <taxon>Lachnospiraceae</taxon>
        <taxon>Acetatifactor</taxon>
    </lineage>
</organism>
<reference evidence="2 3" key="1">
    <citation type="submission" date="2018-01" db="EMBL/GenBank/DDBJ databases">
        <authorList>
            <person name="Gaut B.S."/>
            <person name="Morton B.R."/>
            <person name="Clegg M.T."/>
            <person name="Duvall M.R."/>
        </authorList>
    </citation>
    <scope>NUCLEOTIDE SEQUENCE [LARGE SCALE GENOMIC DNA]</scope>
    <source>
        <strain evidence="2">GP69</strain>
    </source>
</reference>
<dbReference type="RefSeq" id="WP_103238867.1">
    <property type="nucleotide sequence ID" value="NZ_JANJZD010000006.1"/>
</dbReference>